<evidence type="ECO:0000313" key="8">
    <source>
        <dbReference type="EMBL" id="WZW98072.1"/>
    </source>
</evidence>
<evidence type="ECO:0000259" key="7">
    <source>
        <dbReference type="Pfam" id="PF13460"/>
    </source>
</evidence>
<dbReference type="Proteomes" id="UP001434337">
    <property type="component" value="Chromosome"/>
</dbReference>
<feature type="transmembrane region" description="Helical" evidence="6">
    <location>
        <begin position="392"/>
        <end position="411"/>
    </location>
</feature>
<feature type="transmembrane region" description="Helical" evidence="6">
    <location>
        <begin position="356"/>
        <end position="380"/>
    </location>
</feature>
<dbReference type="InterPro" id="IPR016040">
    <property type="entry name" value="NAD(P)-bd_dom"/>
</dbReference>
<proteinExistence type="inferred from homology"/>
<dbReference type="CDD" id="cd15904">
    <property type="entry name" value="TSPO_MBR"/>
    <property type="match status" value="1"/>
</dbReference>
<gene>
    <name evidence="8" type="ORF">PCC79_14420</name>
</gene>
<accession>A0ABZ3C8H0</accession>
<dbReference type="PANTHER" id="PTHR10057:SF0">
    <property type="entry name" value="TRANSLOCATOR PROTEIN"/>
    <property type="match status" value="1"/>
</dbReference>
<keyword evidence="9" id="KW-1185">Reference proteome</keyword>
<feature type="transmembrane region" description="Helical" evidence="6">
    <location>
        <begin position="317"/>
        <end position="336"/>
    </location>
</feature>
<dbReference type="Pfam" id="PF13460">
    <property type="entry name" value="NAD_binding_10"/>
    <property type="match status" value="1"/>
</dbReference>
<dbReference type="Gene3D" id="3.40.50.720">
    <property type="entry name" value="NAD(P)-binding Rossmann-like Domain"/>
    <property type="match status" value="1"/>
</dbReference>
<dbReference type="InterPro" id="IPR038330">
    <property type="entry name" value="TspO/MBR-related_sf"/>
</dbReference>
<keyword evidence="4 6" id="KW-1133">Transmembrane helix</keyword>
<evidence type="ECO:0000256" key="1">
    <source>
        <dbReference type="ARBA" id="ARBA00004141"/>
    </source>
</evidence>
<organism evidence="8 9">
    <name type="scientific">Propioniciclava soli</name>
    <dbReference type="NCBI Taxonomy" id="2775081"/>
    <lineage>
        <taxon>Bacteria</taxon>
        <taxon>Bacillati</taxon>
        <taxon>Actinomycetota</taxon>
        <taxon>Actinomycetes</taxon>
        <taxon>Propionibacteriales</taxon>
        <taxon>Propionibacteriaceae</taxon>
        <taxon>Propioniciclava</taxon>
    </lineage>
</organism>
<dbReference type="RefSeq" id="WP_232549816.1">
    <property type="nucleotide sequence ID" value="NZ_CP115965.1"/>
</dbReference>
<comment type="subcellular location">
    <subcellularLocation>
        <location evidence="1">Membrane</location>
        <topology evidence="1">Multi-pass membrane protein</topology>
    </subcellularLocation>
</comment>
<dbReference type="PANTHER" id="PTHR10057">
    <property type="entry name" value="PERIPHERAL-TYPE BENZODIAZEPINE RECEPTOR"/>
    <property type="match status" value="1"/>
</dbReference>
<reference evidence="8 9" key="1">
    <citation type="journal article" date="2023" name="Environ Microbiome">
        <title>A coral-associated actinobacterium mitigates coral bleaching under heat stress.</title>
        <authorList>
            <person name="Li J."/>
            <person name="Zou Y."/>
            <person name="Li Q."/>
            <person name="Zhang J."/>
            <person name="Bourne D.G."/>
            <person name="Lyu Y."/>
            <person name="Liu C."/>
            <person name="Zhang S."/>
        </authorList>
    </citation>
    <scope>NUCLEOTIDE SEQUENCE [LARGE SCALE GENOMIC DNA]</scope>
    <source>
        <strain evidence="8 9">SCSIO 13291</strain>
    </source>
</reference>
<dbReference type="EMBL" id="CP115965">
    <property type="protein sequence ID" value="WZW98072.1"/>
    <property type="molecule type" value="Genomic_DNA"/>
</dbReference>
<dbReference type="SUPFAM" id="SSF51735">
    <property type="entry name" value="NAD(P)-binding Rossmann-fold domains"/>
    <property type="match status" value="1"/>
</dbReference>
<protein>
    <submittedName>
        <fullName evidence="8">Tryptophan-rich sensory protein</fullName>
    </submittedName>
</protein>
<evidence type="ECO:0000256" key="5">
    <source>
        <dbReference type="ARBA" id="ARBA00023136"/>
    </source>
</evidence>
<dbReference type="InterPro" id="IPR004307">
    <property type="entry name" value="TspO_MBR"/>
</dbReference>
<feature type="transmembrane region" description="Helical" evidence="6">
    <location>
        <begin position="445"/>
        <end position="466"/>
    </location>
</feature>
<evidence type="ECO:0000256" key="4">
    <source>
        <dbReference type="ARBA" id="ARBA00022989"/>
    </source>
</evidence>
<keyword evidence="5 6" id="KW-0472">Membrane</keyword>
<evidence type="ECO:0000256" key="3">
    <source>
        <dbReference type="ARBA" id="ARBA00022692"/>
    </source>
</evidence>
<name>A0ABZ3C8H0_9ACTN</name>
<feature type="domain" description="NAD(P)-binding" evidence="7">
    <location>
        <begin position="16"/>
        <end position="121"/>
    </location>
</feature>
<sequence length="470" mass="50242">MTEPTTTESRLALVTGASGSIGALLVPKLLDAGFRVRVLARTPGKLNDDWRDRVEVVQGDASEAEDVRRAVEGVDVAYYLLHSMDSDGNFAERDRLLAHTFADAAAAAEVGRLVYLSGLHPDGVELSDHLASRVEVGEILLASGVPTAVLQAGVVLGDGSASFDMLRHLTERLPAAFGPRWLNNHIRPIAVDDALFYLLRAADLPAEESRPIDIGMDEVLTYSDMMRRYARVVRLHRRRIGTVPVLTPELASYWVGFISPVDAAIARPLVGSLTHDAVGDIADARRLLGEPEGGLTGYDAAIRRATRDLDPHRWGRTAGRVVLGVAATAVVGSVLSNPDSRWFRRLDKPDWQPPNVAFPLVWSALYGLIAVAGTATVADLAEDDEHEASEAFGWALAGNLVLNAAWSGLFFRAHNLPLATAGAAALAASSADLTRRAAPAGWGKAAALGAYTAWCGFATALSASLARRNR</sequence>
<dbReference type="Pfam" id="PF03073">
    <property type="entry name" value="TspO_MBR"/>
    <property type="match status" value="1"/>
</dbReference>
<comment type="similarity">
    <text evidence="2">Belongs to the TspO/BZRP family.</text>
</comment>
<keyword evidence="3 6" id="KW-0812">Transmembrane</keyword>
<evidence type="ECO:0000256" key="6">
    <source>
        <dbReference type="SAM" id="Phobius"/>
    </source>
</evidence>
<dbReference type="InterPro" id="IPR036291">
    <property type="entry name" value="NAD(P)-bd_dom_sf"/>
</dbReference>
<evidence type="ECO:0000313" key="9">
    <source>
        <dbReference type="Proteomes" id="UP001434337"/>
    </source>
</evidence>
<dbReference type="Gene3D" id="1.20.1260.100">
    <property type="entry name" value="TspO/MBR protein"/>
    <property type="match status" value="1"/>
</dbReference>
<evidence type="ECO:0000256" key="2">
    <source>
        <dbReference type="ARBA" id="ARBA00007524"/>
    </source>
</evidence>